<reference evidence="1" key="1">
    <citation type="submission" date="2020-05" db="EMBL/GenBank/DDBJ databases">
        <authorList>
            <person name="Chiriac C."/>
            <person name="Salcher M."/>
            <person name="Ghai R."/>
            <person name="Kavagutti S V."/>
        </authorList>
    </citation>
    <scope>NUCLEOTIDE SEQUENCE</scope>
</reference>
<proteinExistence type="predicted"/>
<name>A0A6J6W4P1_9ZZZZ</name>
<protein>
    <submittedName>
        <fullName evidence="1">Unannotated protein</fullName>
    </submittedName>
</protein>
<organism evidence="1">
    <name type="scientific">freshwater metagenome</name>
    <dbReference type="NCBI Taxonomy" id="449393"/>
    <lineage>
        <taxon>unclassified sequences</taxon>
        <taxon>metagenomes</taxon>
        <taxon>ecological metagenomes</taxon>
    </lineage>
</organism>
<evidence type="ECO:0000313" key="1">
    <source>
        <dbReference type="EMBL" id="CAB4780032.1"/>
    </source>
</evidence>
<sequence length="131" mass="13986">MCVPEGPSGDGEADINGGVHHGLVALGQFVITQPGATARTVGGNAVVLDQQALVEDRFERPPHTFHVGGVHRAVGLLHIDPIAHARGHGFKGINVTFNRFTALGVEFSNAVFFNVLFAAKSEFLLNSEFNR</sequence>
<dbReference type="AlphaFoldDB" id="A0A6J6W4P1"/>
<gene>
    <name evidence="1" type="ORF">UFOPK2938_00666</name>
</gene>
<accession>A0A6J6W4P1</accession>
<dbReference type="EMBL" id="CAEZZX010000119">
    <property type="protein sequence ID" value="CAB4780032.1"/>
    <property type="molecule type" value="Genomic_DNA"/>
</dbReference>